<feature type="region of interest" description="Disordered" evidence="1">
    <location>
        <begin position="215"/>
        <end position="235"/>
    </location>
</feature>
<keyword evidence="2" id="KW-0812">Transmembrane</keyword>
<feature type="region of interest" description="Disordered" evidence="1">
    <location>
        <begin position="457"/>
        <end position="524"/>
    </location>
</feature>
<comment type="caution">
    <text evidence="3">The sequence shown here is derived from an EMBL/GenBank/DDBJ whole genome shotgun (WGS) entry which is preliminary data.</text>
</comment>
<dbReference type="AlphaFoldDB" id="A0A250XKG6"/>
<dbReference type="EMBL" id="BEGY01000095">
    <property type="protein sequence ID" value="GAX83300.1"/>
    <property type="molecule type" value="Genomic_DNA"/>
</dbReference>
<evidence type="ECO:0000313" key="3">
    <source>
        <dbReference type="EMBL" id="GAX83300.1"/>
    </source>
</evidence>
<feature type="region of interest" description="Disordered" evidence="1">
    <location>
        <begin position="756"/>
        <end position="776"/>
    </location>
</feature>
<reference evidence="3 4" key="1">
    <citation type="submission" date="2017-08" db="EMBL/GenBank/DDBJ databases">
        <title>Acidophilic green algal genome provides insights into adaptation to an acidic environment.</title>
        <authorList>
            <person name="Hirooka S."/>
            <person name="Hirose Y."/>
            <person name="Kanesaki Y."/>
            <person name="Higuchi S."/>
            <person name="Fujiwara T."/>
            <person name="Onuma R."/>
            <person name="Era A."/>
            <person name="Ohbayashi R."/>
            <person name="Uzuka A."/>
            <person name="Nozaki H."/>
            <person name="Yoshikawa H."/>
            <person name="Miyagishima S.Y."/>
        </authorList>
    </citation>
    <scope>NUCLEOTIDE SEQUENCE [LARGE SCALE GENOMIC DNA]</scope>
    <source>
        <strain evidence="3 4">NIES-2499</strain>
    </source>
</reference>
<name>A0A250XKG6_9CHLO</name>
<sequence length="952" mass="99089">MRDRQGPFKTKMNFQSLICVICFYHLAHFRGSAGQRSSNDDPSSSSSSPLPSSLTNSHSATLSSGDMAAIVICSVVGVFLVAALVWWIIKKFKAASCWSVDIEKALGKELTPSSHYPAQLGPQDGLELSNQVPRGYTAPRIQVPCSSAVADGGRIADPTLTGRPVSPGKASMLMKWLESVEGAVDVMATADTISQEGRGSGQLLSRGVTSSASVVSASAGGPKDAPTGKGSRSGGGLAAWLPLAAQQLLDKSGVSKKRKEPQGITFHRLPPSQAGSPAPSTIGGSTRMLLHNVKLRSDDHYDMMGSTDLLGMEVPLPAATEEHMMMWEQQQQQQQQQQHVPVGGKATSASQLRGRSARVIGEVVGGHELSAAAAGSTAVISSDLLDVQRMTSLSRMSLGSRSGGISFTQLSSRPLAGVIRSLQQPDDNSSTPLGASSTAGQMMISQHTMVASNLIHQSVPNTGTNGGSNPPKSVLGRTSLKSSSSRLSTSTYSPPASQGHLHPSPPLNHVTTQEAGRPSNIIAGGGAYNEFQEVSGLLSPVAEEGTLTPTTPSVLFSPSTTSNPATARIRTATAPILTSLPSPLPVTASTSPLTSSSPNEQEPVAAQRLQPSPAVFAGHPSQEDSLLNNPGNIILPNPFMMNNHNTAVHKYSLASPPLQTPSPNNSAALTQLTCSVTDLTKSQISPASDTAILSSLPAVKHSLLLPGGVDPNSSVKCSSDCSSSSTSSPLRAARLGPFASPLPSLELPAASGVLTTPSKSRWASGGGSAPSAADSVHPTQANTIAAVNMIASTGEVIVPATTTASKSQLCLSYSTNKHMKQLDEKQGVRLNSIEQPAFTHAAVVCDEHQVITRIGLHQSVENAQLRDNGHGQVHRSTAPTAVHLSQSKEVGGKEGELAGDTTTTGSDILFMTADSRSMTTGDLSPLSPSLFTHALPSEVVLRMMKDHKQETS</sequence>
<dbReference type="Proteomes" id="UP000232323">
    <property type="component" value="Unassembled WGS sequence"/>
</dbReference>
<feature type="region of interest" description="Disordered" evidence="1">
    <location>
        <begin position="579"/>
        <end position="606"/>
    </location>
</feature>
<keyword evidence="4" id="KW-1185">Reference proteome</keyword>
<feature type="compositionally biased region" description="Low complexity" evidence="1">
    <location>
        <begin position="473"/>
        <end position="493"/>
    </location>
</feature>
<gene>
    <name evidence="3" type="ORF">CEUSTIGMA_g10726.t1</name>
</gene>
<feature type="transmembrane region" description="Helical" evidence="2">
    <location>
        <begin position="67"/>
        <end position="89"/>
    </location>
</feature>
<organism evidence="3 4">
    <name type="scientific">Chlamydomonas eustigma</name>
    <dbReference type="NCBI Taxonomy" id="1157962"/>
    <lineage>
        <taxon>Eukaryota</taxon>
        <taxon>Viridiplantae</taxon>
        <taxon>Chlorophyta</taxon>
        <taxon>core chlorophytes</taxon>
        <taxon>Chlorophyceae</taxon>
        <taxon>CS clade</taxon>
        <taxon>Chlamydomonadales</taxon>
        <taxon>Chlamydomonadaceae</taxon>
        <taxon>Chlamydomonas</taxon>
    </lineage>
</organism>
<evidence type="ECO:0000256" key="2">
    <source>
        <dbReference type="SAM" id="Phobius"/>
    </source>
</evidence>
<feature type="compositionally biased region" description="Polar residues" evidence="1">
    <location>
        <begin position="457"/>
        <end position="471"/>
    </location>
</feature>
<feature type="compositionally biased region" description="Low complexity" evidence="1">
    <location>
        <begin position="579"/>
        <end position="598"/>
    </location>
</feature>
<proteinExistence type="predicted"/>
<keyword evidence="2" id="KW-0472">Membrane</keyword>
<feature type="compositionally biased region" description="Polar residues" evidence="1">
    <location>
        <begin position="273"/>
        <end position="284"/>
    </location>
</feature>
<accession>A0A250XKG6</accession>
<feature type="compositionally biased region" description="Low complexity" evidence="1">
    <location>
        <begin position="40"/>
        <end position="55"/>
    </location>
</feature>
<evidence type="ECO:0000313" key="4">
    <source>
        <dbReference type="Proteomes" id="UP000232323"/>
    </source>
</evidence>
<evidence type="ECO:0000256" key="1">
    <source>
        <dbReference type="SAM" id="MobiDB-lite"/>
    </source>
</evidence>
<keyword evidence="2" id="KW-1133">Transmembrane helix</keyword>
<protein>
    <submittedName>
        <fullName evidence="3">Uncharacterized protein</fullName>
    </submittedName>
</protein>
<feature type="region of interest" description="Disordered" evidence="1">
    <location>
        <begin position="253"/>
        <end position="285"/>
    </location>
</feature>
<feature type="region of interest" description="Disordered" evidence="1">
    <location>
        <begin position="35"/>
        <end position="55"/>
    </location>
</feature>